<feature type="non-terminal residue" evidence="1">
    <location>
        <position position="1"/>
    </location>
</feature>
<dbReference type="EMBL" id="JAHRHJ020000876">
    <property type="protein sequence ID" value="KAH9293652.1"/>
    <property type="molecule type" value="Genomic_DNA"/>
</dbReference>
<gene>
    <name evidence="1" type="ORF">KI387_041144</name>
</gene>
<accession>A0AA38FA33</accession>
<organism evidence="1 2">
    <name type="scientific">Taxus chinensis</name>
    <name type="common">Chinese yew</name>
    <name type="synonym">Taxus wallichiana var. chinensis</name>
    <dbReference type="NCBI Taxonomy" id="29808"/>
    <lineage>
        <taxon>Eukaryota</taxon>
        <taxon>Viridiplantae</taxon>
        <taxon>Streptophyta</taxon>
        <taxon>Embryophyta</taxon>
        <taxon>Tracheophyta</taxon>
        <taxon>Spermatophyta</taxon>
        <taxon>Pinopsida</taxon>
        <taxon>Pinidae</taxon>
        <taxon>Conifers II</taxon>
        <taxon>Cupressales</taxon>
        <taxon>Taxaceae</taxon>
        <taxon>Taxus</taxon>
    </lineage>
</organism>
<name>A0AA38FA33_TAXCH</name>
<dbReference type="Proteomes" id="UP000824469">
    <property type="component" value="Unassembled WGS sequence"/>
</dbReference>
<keyword evidence="2" id="KW-1185">Reference proteome</keyword>
<protein>
    <submittedName>
        <fullName evidence="1">Uncharacterized protein</fullName>
    </submittedName>
</protein>
<evidence type="ECO:0000313" key="1">
    <source>
        <dbReference type="EMBL" id="KAH9293652.1"/>
    </source>
</evidence>
<proteinExistence type="predicted"/>
<feature type="non-terminal residue" evidence="1">
    <location>
        <position position="125"/>
    </location>
</feature>
<evidence type="ECO:0000313" key="2">
    <source>
        <dbReference type="Proteomes" id="UP000824469"/>
    </source>
</evidence>
<comment type="caution">
    <text evidence="1">The sequence shown here is derived from an EMBL/GenBank/DDBJ whole genome shotgun (WGS) entry which is preliminary data.</text>
</comment>
<sequence>STTDPMIHKMANDLIALKKKMSQQVSNVTYQDIPRWNFNNTNGMLIRDRPQLTTSEPRLAIKSPLVNVVVEIVEEDEEPEAQDYHEAFESLGYADESYDDSARDSNIRYLEYEEDGCEPDIQYFA</sequence>
<reference evidence="1 2" key="1">
    <citation type="journal article" date="2021" name="Nat. Plants">
        <title>The Taxus genome provides insights into paclitaxel biosynthesis.</title>
        <authorList>
            <person name="Xiong X."/>
            <person name="Gou J."/>
            <person name="Liao Q."/>
            <person name="Li Y."/>
            <person name="Zhou Q."/>
            <person name="Bi G."/>
            <person name="Li C."/>
            <person name="Du R."/>
            <person name="Wang X."/>
            <person name="Sun T."/>
            <person name="Guo L."/>
            <person name="Liang H."/>
            <person name="Lu P."/>
            <person name="Wu Y."/>
            <person name="Zhang Z."/>
            <person name="Ro D.K."/>
            <person name="Shang Y."/>
            <person name="Huang S."/>
            <person name="Yan J."/>
        </authorList>
    </citation>
    <scope>NUCLEOTIDE SEQUENCE [LARGE SCALE GENOMIC DNA]</scope>
    <source>
        <strain evidence="1">Ta-2019</strain>
    </source>
</reference>
<dbReference type="AlphaFoldDB" id="A0AA38FA33"/>